<dbReference type="Pfam" id="PF23368">
    <property type="entry name" value="DUF7092"/>
    <property type="match status" value="1"/>
</dbReference>
<dbReference type="GO" id="GO:0051603">
    <property type="term" value="P:proteolysis involved in protein catabolic process"/>
    <property type="evidence" value="ECO:0007669"/>
    <property type="project" value="TreeGrafter"/>
</dbReference>
<evidence type="ECO:0000256" key="7">
    <source>
        <dbReference type="SAM" id="MobiDB-lite"/>
    </source>
</evidence>
<dbReference type="InterPro" id="IPR055518">
    <property type="entry name" value="DUF7092"/>
</dbReference>
<evidence type="ECO:0000313" key="10">
    <source>
        <dbReference type="EMBL" id="PAT37305.1"/>
    </source>
</evidence>
<evidence type="ECO:0000313" key="11">
    <source>
        <dbReference type="Proteomes" id="UP000218054"/>
    </source>
</evidence>
<keyword evidence="11" id="KW-1185">Reference proteome</keyword>
<dbReference type="InterPro" id="IPR001915">
    <property type="entry name" value="Peptidase_M48"/>
</dbReference>
<dbReference type="Gene3D" id="3.30.2010.10">
    <property type="entry name" value="Metalloproteases ('zincins'), catalytic domain"/>
    <property type="match status" value="1"/>
</dbReference>
<sequence length="412" mass="44817">MPSPTLPVLTSSPEGPGPVHTMQADRAPTDAQPGRALKALWYDGLSSRGRRVLVMIEPAAGGPQLVIEPLDAAGDGLCLAHRQVQWPQTYGRGTAQNRLTVALGEHGTLEVQSAAQWHEAYSRAGGKRKVAERLQLGWKLLLGFTAASVLLLALLFRYGTPVLATQLARFVPIAWELEISQQALAQFDGGVFKPSGLPAARQLALRQRFEAMLADIPEPLRRYRGYQPVWRLEFRASEFIGANALAFPGGVMVLTDDMVALAEKHKLGDDALLGVLAHEIGHIVHRHSSRALIEQTVLNAVLSMALSDVSGWVALASTSLTTLAYSRAHEREADCFSMALMRHQKMDTRPLARLFAAVTETPMPAPQGQGQAGRKPSAGWDWLSTHPDSGLRIADFQAGQAMQCDLRTGRLR</sequence>
<dbReference type="GO" id="GO:0046872">
    <property type="term" value="F:metal ion binding"/>
    <property type="evidence" value="ECO:0007669"/>
    <property type="project" value="UniProtKB-KW"/>
</dbReference>
<comment type="cofactor">
    <cofactor evidence="6">
        <name>Zn(2+)</name>
        <dbReference type="ChEBI" id="CHEBI:29105"/>
    </cofactor>
    <text evidence="6">Binds 1 zinc ion per subunit.</text>
</comment>
<dbReference type="GO" id="GO:0004222">
    <property type="term" value="F:metalloendopeptidase activity"/>
    <property type="evidence" value="ECO:0007669"/>
    <property type="project" value="InterPro"/>
</dbReference>
<evidence type="ECO:0000256" key="6">
    <source>
        <dbReference type="RuleBase" id="RU003983"/>
    </source>
</evidence>
<comment type="caution">
    <text evidence="10">The sequence shown here is derived from an EMBL/GenBank/DDBJ whole genome shotgun (WGS) entry which is preliminary data.</text>
</comment>
<comment type="similarity">
    <text evidence="6">Belongs to the peptidase M48 family.</text>
</comment>
<name>A0A2A2AFG7_9BURK</name>
<dbReference type="GO" id="GO:0016020">
    <property type="term" value="C:membrane"/>
    <property type="evidence" value="ECO:0007669"/>
    <property type="project" value="TreeGrafter"/>
</dbReference>
<keyword evidence="2" id="KW-0479">Metal-binding</keyword>
<proteinExistence type="inferred from homology"/>
<dbReference type="Proteomes" id="UP000218054">
    <property type="component" value="Unassembled WGS sequence"/>
</dbReference>
<evidence type="ECO:0000256" key="1">
    <source>
        <dbReference type="ARBA" id="ARBA00022670"/>
    </source>
</evidence>
<feature type="region of interest" description="Disordered" evidence="7">
    <location>
        <begin position="1"/>
        <end position="31"/>
    </location>
</feature>
<gene>
    <name evidence="10" type="ORF">CK625_06745</name>
</gene>
<feature type="compositionally biased region" description="Low complexity" evidence="7">
    <location>
        <begin position="1"/>
        <end position="13"/>
    </location>
</feature>
<evidence type="ECO:0000259" key="8">
    <source>
        <dbReference type="Pfam" id="PF01435"/>
    </source>
</evidence>
<organism evidence="10 11">
    <name type="scientific">Vandammella animalimorsus</name>
    <dbReference type="NCBI Taxonomy" id="2029117"/>
    <lineage>
        <taxon>Bacteria</taxon>
        <taxon>Pseudomonadati</taxon>
        <taxon>Pseudomonadota</taxon>
        <taxon>Betaproteobacteria</taxon>
        <taxon>Burkholderiales</taxon>
        <taxon>Comamonadaceae</taxon>
        <taxon>Vandammella</taxon>
    </lineage>
</organism>
<dbReference type="CDD" id="cd07332">
    <property type="entry name" value="M48C_Oma1_like"/>
    <property type="match status" value="1"/>
</dbReference>
<dbReference type="Pfam" id="PF01435">
    <property type="entry name" value="Peptidase_M48"/>
    <property type="match status" value="1"/>
</dbReference>
<keyword evidence="3 6" id="KW-0378">Hydrolase</keyword>
<evidence type="ECO:0000256" key="4">
    <source>
        <dbReference type="ARBA" id="ARBA00022833"/>
    </source>
</evidence>
<protein>
    <submittedName>
        <fullName evidence="10">Peptidase M48</fullName>
    </submittedName>
</protein>
<feature type="domain" description="DUF7092" evidence="9">
    <location>
        <begin position="37"/>
        <end position="123"/>
    </location>
</feature>
<evidence type="ECO:0000256" key="5">
    <source>
        <dbReference type="ARBA" id="ARBA00023049"/>
    </source>
</evidence>
<dbReference type="EMBL" id="NSJB01000003">
    <property type="protein sequence ID" value="PAT37305.1"/>
    <property type="molecule type" value="Genomic_DNA"/>
</dbReference>
<evidence type="ECO:0000256" key="2">
    <source>
        <dbReference type="ARBA" id="ARBA00022723"/>
    </source>
</evidence>
<dbReference type="PANTHER" id="PTHR22726:SF1">
    <property type="entry name" value="METALLOENDOPEPTIDASE OMA1, MITOCHONDRIAL"/>
    <property type="match status" value="1"/>
</dbReference>
<keyword evidence="4 6" id="KW-0862">Zinc</keyword>
<accession>A0A2A2AFG7</accession>
<evidence type="ECO:0000256" key="3">
    <source>
        <dbReference type="ARBA" id="ARBA00022801"/>
    </source>
</evidence>
<keyword evidence="1 6" id="KW-0645">Protease</keyword>
<dbReference type="InterPro" id="IPR051156">
    <property type="entry name" value="Mito/Outer_Membr_Metalloprot"/>
</dbReference>
<feature type="domain" description="Peptidase M48" evidence="8">
    <location>
        <begin position="242"/>
        <end position="396"/>
    </location>
</feature>
<keyword evidence="5 6" id="KW-0482">Metalloprotease</keyword>
<dbReference type="AlphaFoldDB" id="A0A2A2AFG7"/>
<dbReference type="PANTHER" id="PTHR22726">
    <property type="entry name" value="METALLOENDOPEPTIDASE OMA1"/>
    <property type="match status" value="1"/>
</dbReference>
<evidence type="ECO:0000259" key="9">
    <source>
        <dbReference type="Pfam" id="PF23368"/>
    </source>
</evidence>
<reference evidence="10 11" key="1">
    <citation type="submission" date="2017-08" db="EMBL/GenBank/DDBJ databases">
        <title>WGS of Clinical strains of the CDC Group NO-1 linked to zoonotic infections in humans.</title>
        <authorList>
            <person name="Bernier A.-M."/>
            <person name="Bernard K."/>
        </authorList>
    </citation>
    <scope>NUCLEOTIDE SEQUENCE [LARGE SCALE GENOMIC DNA]</scope>
    <source>
        <strain evidence="10 11">NML00-0135</strain>
    </source>
</reference>